<accession>A0A098BXP4</accession>
<organism evidence="4 5">
    <name type="scientific">Fermentimonas caenicola</name>
    <dbReference type="NCBI Taxonomy" id="1562970"/>
    <lineage>
        <taxon>Bacteria</taxon>
        <taxon>Pseudomonadati</taxon>
        <taxon>Bacteroidota</taxon>
        <taxon>Bacteroidia</taxon>
        <taxon>Bacteroidales</taxon>
        <taxon>Dysgonomonadaceae</taxon>
        <taxon>Fermentimonas</taxon>
    </lineage>
</organism>
<name>A0A098BXP4_9BACT</name>
<keyword evidence="5" id="KW-1185">Reference proteome</keyword>
<evidence type="ECO:0000313" key="4">
    <source>
        <dbReference type="EMBL" id="CEA15420.1"/>
    </source>
</evidence>
<dbReference type="Pfam" id="PF16344">
    <property type="entry name" value="FecR_C"/>
    <property type="match status" value="1"/>
</dbReference>
<dbReference type="HOGENOM" id="CLU_050192_2_3_10"/>
<dbReference type="Gene3D" id="3.55.50.30">
    <property type="match status" value="1"/>
</dbReference>
<protein>
    <recommendedName>
        <fullName evidence="6">Anti-sigma factor</fullName>
    </recommendedName>
</protein>
<dbReference type="OrthoDB" id="1098493at2"/>
<dbReference type="PANTHER" id="PTHR30273">
    <property type="entry name" value="PERIPLASMIC SIGNAL SENSOR AND SIGMA FACTOR ACTIVATOR FECR-RELATED"/>
    <property type="match status" value="1"/>
</dbReference>
<dbReference type="PATRIC" id="fig|1562970.3.peg.652"/>
<sequence>MDEQLSKYLSGELSKDELRVFLERIENDHNLKAEFIRNLNRNAISATVAYSKDREEGIEKYKQFRLRVKQHNRRSIFVKAMRYAAVAILIVASTVFSTLYLYERELGSIMNTLHVPAGQRAQITLEDGTKVWLNAQSTLKYPSHFSSRSRKVEVTGEAFFDVAKKSKPFIVYTNDLELHVLGTEFNVYSYSDGNYIQTDLVEGSLKVINHFNDKNSVLLKSNQKMVYKDSKMTVSPITDPDHILWREGIYSFQNERLIDIIEKLQLYYDVNIIVVDPDIFNIRYTGKFRQRDGIDEILRIFQKIQSFKIVKDKEKNIITLV</sequence>
<evidence type="ECO:0000259" key="2">
    <source>
        <dbReference type="Pfam" id="PF04773"/>
    </source>
</evidence>
<gene>
    <name evidence="4" type="ORF">ING2E5B_0653</name>
</gene>
<dbReference type="EMBL" id="LN515532">
    <property type="protein sequence ID" value="CEA15420.1"/>
    <property type="molecule type" value="Genomic_DNA"/>
</dbReference>
<keyword evidence="1" id="KW-0812">Transmembrane</keyword>
<feature type="domain" description="Protein FecR C-terminal" evidence="3">
    <location>
        <begin position="250"/>
        <end position="318"/>
    </location>
</feature>
<dbReference type="InterPro" id="IPR012373">
    <property type="entry name" value="Ferrdict_sens_TM"/>
</dbReference>
<dbReference type="Gene3D" id="2.60.120.1440">
    <property type="match status" value="1"/>
</dbReference>
<dbReference type="Proteomes" id="UP000032417">
    <property type="component" value="Chromosome 1"/>
</dbReference>
<evidence type="ECO:0000259" key="3">
    <source>
        <dbReference type="Pfam" id="PF16344"/>
    </source>
</evidence>
<proteinExistence type="predicted"/>
<dbReference type="PANTHER" id="PTHR30273:SF2">
    <property type="entry name" value="PROTEIN FECR"/>
    <property type="match status" value="1"/>
</dbReference>
<feature type="domain" description="FecR protein" evidence="2">
    <location>
        <begin position="112"/>
        <end position="205"/>
    </location>
</feature>
<reference evidence="4 5" key="1">
    <citation type="submission" date="2014-08" db="EMBL/GenBank/DDBJ databases">
        <authorList>
            <person name="Wibberg D."/>
        </authorList>
    </citation>
    <scope>NUCLEOTIDE SEQUENCE [LARGE SCALE GENOMIC DNA]</scope>
    <source>
        <strain evidence="5">ING2-E5B</strain>
    </source>
</reference>
<keyword evidence="1" id="KW-1133">Transmembrane helix</keyword>
<evidence type="ECO:0008006" key="6">
    <source>
        <dbReference type="Google" id="ProtNLM"/>
    </source>
</evidence>
<evidence type="ECO:0000313" key="5">
    <source>
        <dbReference type="Proteomes" id="UP000032417"/>
    </source>
</evidence>
<dbReference type="PIRSF" id="PIRSF018266">
    <property type="entry name" value="FecR"/>
    <property type="match status" value="1"/>
</dbReference>
<keyword evidence="1" id="KW-0472">Membrane</keyword>
<dbReference type="STRING" id="1562970.ING2E5B_0653"/>
<dbReference type="KEGG" id="pbt:ING2E5B_0653"/>
<evidence type="ECO:0000256" key="1">
    <source>
        <dbReference type="SAM" id="Phobius"/>
    </source>
</evidence>
<dbReference type="AlphaFoldDB" id="A0A098BXP4"/>
<dbReference type="GO" id="GO:0016989">
    <property type="term" value="F:sigma factor antagonist activity"/>
    <property type="evidence" value="ECO:0007669"/>
    <property type="project" value="TreeGrafter"/>
</dbReference>
<dbReference type="InterPro" id="IPR032508">
    <property type="entry name" value="FecR_C"/>
</dbReference>
<dbReference type="InterPro" id="IPR006860">
    <property type="entry name" value="FecR"/>
</dbReference>
<dbReference type="FunFam" id="2.60.120.1440:FF:000001">
    <property type="entry name" value="Putative anti-sigma factor"/>
    <property type="match status" value="1"/>
</dbReference>
<dbReference type="Pfam" id="PF04773">
    <property type="entry name" value="FecR"/>
    <property type="match status" value="1"/>
</dbReference>
<feature type="transmembrane region" description="Helical" evidence="1">
    <location>
        <begin position="83"/>
        <end position="102"/>
    </location>
</feature>